<dbReference type="PANTHER" id="PTHR11471">
    <property type="entry name" value="TUMOR NECROSIS FACTOR FAMILY MEMBER"/>
    <property type="match status" value="1"/>
</dbReference>
<sequence length="264" mass="30222">MTAAANEEVRCEIRCHCAKSDRILYSRVSRRDKVLSVCLTRFAAFVSILLSCAALLLHVYQHKQQVRTNPSAHLTGTIMIPTLFMILLPERPINKTKLKGYVLLVTLPAPDSFSHSKREYLEWEDKRGLAHLNDFEYDDGDLIVPKDGVYEVYLQITFRRPSHFVCSKEGPVFILFQRVILFAMNYPNDSALLTASDTVYCSQPPGSEGCMEEDSVIPYWQKSPRTSGVFKLKAGDRLRVSNEDRYHELMLLQEDKTFFGAYLV</sequence>
<evidence type="ECO:0000256" key="5">
    <source>
        <dbReference type="SAM" id="Phobius"/>
    </source>
</evidence>
<evidence type="ECO:0000256" key="4">
    <source>
        <dbReference type="ARBA" id="ARBA00023136"/>
    </source>
</evidence>
<evidence type="ECO:0000259" key="6">
    <source>
        <dbReference type="PROSITE" id="PS50049"/>
    </source>
</evidence>
<accession>A0A674ABH2</accession>
<evidence type="ECO:0000313" key="8">
    <source>
        <dbReference type="Proteomes" id="UP000472277"/>
    </source>
</evidence>
<evidence type="ECO:0000256" key="3">
    <source>
        <dbReference type="ARBA" id="ARBA00022514"/>
    </source>
</evidence>
<dbReference type="Gene3D" id="2.60.120.40">
    <property type="match status" value="1"/>
</dbReference>
<keyword evidence="3" id="KW-0202">Cytokine</keyword>
<dbReference type="OMA" id="QITFRRP"/>
<keyword evidence="5" id="KW-1133">Transmembrane helix</keyword>
<reference evidence="7" key="2">
    <citation type="submission" date="2025-09" db="UniProtKB">
        <authorList>
            <consortium name="Ensembl"/>
        </authorList>
    </citation>
    <scope>IDENTIFICATION</scope>
</reference>
<dbReference type="GO" id="GO:0005615">
    <property type="term" value="C:extracellular space"/>
    <property type="evidence" value="ECO:0007669"/>
    <property type="project" value="UniProtKB-KW"/>
</dbReference>
<dbReference type="PANTHER" id="PTHR11471:SF24">
    <property type="entry name" value="TUMOR NECROSIS FACTOR LIGAND SUPERFAMILY MEMBER 15"/>
    <property type="match status" value="1"/>
</dbReference>
<evidence type="ECO:0000256" key="1">
    <source>
        <dbReference type="ARBA" id="ARBA00004370"/>
    </source>
</evidence>
<keyword evidence="5" id="KW-0812">Transmembrane</keyword>
<dbReference type="InterPro" id="IPR008983">
    <property type="entry name" value="Tumour_necrosis_fac-like_dom"/>
</dbReference>
<dbReference type="SUPFAM" id="SSF49842">
    <property type="entry name" value="TNF-like"/>
    <property type="match status" value="1"/>
</dbReference>
<evidence type="ECO:0000256" key="2">
    <source>
        <dbReference type="ARBA" id="ARBA00008670"/>
    </source>
</evidence>
<dbReference type="GO" id="GO:0016020">
    <property type="term" value="C:membrane"/>
    <property type="evidence" value="ECO:0007669"/>
    <property type="project" value="UniProtKB-SubCell"/>
</dbReference>
<dbReference type="AlphaFoldDB" id="A0A674ABH2"/>
<proteinExistence type="inferred from homology"/>
<dbReference type="PROSITE" id="PS50049">
    <property type="entry name" value="THD_2"/>
    <property type="match status" value="1"/>
</dbReference>
<comment type="similarity">
    <text evidence="2">Belongs to the tumor necrosis factor family.</text>
</comment>
<dbReference type="CDD" id="cd00184">
    <property type="entry name" value="TNF"/>
    <property type="match status" value="1"/>
</dbReference>
<dbReference type="GO" id="GO:0005125">
    <property type="term" value="F:cytokine activity"/>
    <property type="evidence" value="ECO:0007669"/>
    <property type="project" value="UniProtKB-KW"/>
</dbReference>
<feature type="transmembrane region" description="Helical" evidence="5">
    <location>
        <begin position="34"/>
        <end position="60"/>
    </location>
</feature>
<feature type="domain" description="THD" evidence="6">
    <location>
        <begin position="70"/>
        <end position="264"/>
    </location>
</feature>
<reference evidence="7" key="1">
    <citation type="submission" date="2025-08" db="UniProtKB">
        <authorList>
            <consortium name="Ensembl"/>
        </authorList>
    </citation>
    <scope>IDENTIFICATION</scope>
</reference>
<feature type="transmembrane region" description="Helical" evidence="5">
    <location>
        <begin position="72"/>
        <end position="89"/>
    </location>
</feature>
<dbReference type="Ensembl" id="ENSSTUT00000059245.1">
    <property type="protein sequence ID" value="ENSSTUP00000056603.1"/>
    <property type="gene ID" value="ENSSTUG00000024066.1"/>
</dbReference>
<name>A0A674ABH2_SALTR</name>
<dbReference type="GO" id="GO:0006955">
    <property type="term" value="P:immune response"/>
    <property type="evidence" value="ECO:0007669"/>
    <property type="project" value="InterPro"/>
</dbReference>
<protein>
    <recommendedName>
        <fullName evidence="6">THD domain-containing protein</fullName>
    </recommendedName>
</protein>
<dbReference type="GeneTree" id="ENSGT01000000215397"/>
<dbReference type="InParanoid" id="A0A674ABH2"/>
<organism evidence="7 8">
    <name type="scientific">Salmo trutta</name>
    <name type="common">Brown trout</name>
    <dbReference type="NCBI Taxonomy" id="8032"/>
    <lineage>
        <taxon>Eukaryota</taxon>
        <taxon>Metazoa</taxon>
        <taxon>Chordata</taxon>
        <taxon>Craniata</taxon>
        <taxon>Vertebrata</taxon>
        <taxon>Euteleostomi</taxon>
        <taxon>Actinopterygii</taxon>
        <taxon>Neopterygii</taxon>
        <taxon>Teleostei</taxon>
        <taxon>Protacanthopterygii</taxon>
        <taxon>Salmoniformes</taxon>
        <taxon>Salmonidae</taxon>
        <taxon>Salmoninae</taxon>
        <taxon>Salmo</taxon>
    </lineage>
</organism>
<evidence type="ECO:0000313" key="7">
    <source>
        <dbReference type="Ensembl" id="ENSSTUP00000056603.1"/>
    </source>
</evidence>
<keyword evidence="8" id="KW-1185">Reference proteome</keyword>
<dbReference type="SMART" id="SM00207">
    <property type="entry name" value="TNF"/>
    <property type="match status" value="1"/>
</dbReference>
<dbReference type="Pfam" id="PF00229">
    <property type="entry name" value="TNF"/>
    <property type="match status" value="1"/>
</dbReference>
<dbReference type="GO" id="GO:0005164">
    <property type="term" value="F:tumor necrosis factor receptor binding"/>
    <property type="evidence" value="ECO:0007669"/>
    <property type="project" value="InterPro"/>
</dbReference>
<keyword evidence="4 5" id="KW-0472">Membrane</keyword>
<dbReference type="Proteomes" id="UP000472277">
    <property type="component" value="Chromosome 9"/>
</dbReference>
<comment type="subcellular location">
    <subcellularLocation>
        <location evidence="1">Membrane</location>
    </subcellularLocation>
</comment>
<dbReference type="InterPro" id="IPR006052">
    <property type="entry name" value="TNF_dom"/>
</dbReference>